<gene>
    <name evidence="1" type="ORF">BT62DRAFT_1011261</name>
</gene>
<reference evidence="1" key="1">
    <citation type="submission" date="2020-11" db="EMBL/GenBank/DDBJ databases">
        <title>Adaptations for nitrogen fixation in a non-lichenized fungal sporocarp promotes dispersal by wood-feeding termites.</title>
        <authorList>
            <consortium name="DOE Joint Genome Institute"/>
            <person name="Koch R.A."/>
            <person name="Yoon G."/>
            <person name="Arayal U."/>
            <person name="Lail K."/>
            <person name="Amirebrahimi M."/>
            <person name="Labutti K."/>
            <person name="Lipzen A."/>
            <person name="Riley R."/>
            <person name="Barry K."/>
            <person name="Henrissat B."/>
            <person name="Grigoriev I.V."/>
            <person name="Herr J.R."/>
            <person name="Aime M.C."/>
        </authorList>
    </citation>
    <scope>NUCLEOTIDE SEQUENCE</scope>
    <source>
        <strain evidence="1">MCA 3950</strain>
    </source>
</reference>
<accession>A0A9P8ANC8</accession>
<dbReference type="AlphaFoldDB" id="A0A9P8ANC8"/>
<dbReference type="GeneID" id="66100053"/>
<organism evidence="1 2">
    <name type="scientific">Guyanagaster necrorhizus</name>
    <dbReference type="NCBI Taxonomy" id="856835"/>
    <lineage>
        <taxon>Eukaryota</taxon>
        <taxon>Fungi</taxon>
        <taxon>Dikarya</taxon>
        <taxon>Basidiomycota</taxon>
        <taxon>Agaricomycotina</taxon>
        <taxon>Agaricomycetes</taxon>
        <taxon>Agaricomycetidae</taxon>
        <taxon>Agaricales</taxon>
        <taxon>Marasmiineae</taxon>
        <taxon>Physalacriaceae</taxon>
        <taxon>Guyanagaster</taxon>
    </lineage>
</organism>
<keyword evidence="2" id="KW-1185">Reference proteome</keyword>
<dbReference type="Proteomes" id="UP000812287">
    <property type="component" value="Unassembled WGS sequence"/>
</dbReference>
<protein>
    <submittedName>
        <fullName evidence="1">Uncharacterized protein</fullName>
    </submittedName>
</protein>
<evidence type="ECO:0000313" key="2">
    <source>
        <dbReference type="Proteomes" id="UP000812287"/>
    </source>
</evidence>
<evidence type="ECO:0000313" key="1">
    <source>
        <dbReference type="EMBL" id="KAG7441694.1"/>
    </source>
</evidence>
<dbReference type="RefSeq" id="XP_043035194.1">
    <property type="nucleotide sequence ID" value="XM_043177766.1"/>
</dbReference>
<dbReference type="EMBL" id="MU250557">
    <property type="protein sequence ID" value="KAG7441694.1"/>
    <property type="molecule type" value="Genomic_DNA"/>
</dbReference>
<sequence length="184" mass="20410">MVEEGGIEAQSAKRAKNVGRYQPSVARNASLSQLFLPTLFQLLLRPICSTGQSSMLAKAHSGNPMTSRKRQEEEMPTSAHIGTWALFALAVGYKANNHGATTEPWARTLSLFTFFPRVYSTATDDRFLSAPRSEIPISRRSVPIWTKAKDIMSDLGHKYGISGDLSKIEKRRIVCLHACDLRTS</sequence>
<comment type="caution">
    <text evidence="1">The sequence shown here is derived from an EMBL/GenBank/DDBJ whole genome shotgun (WGS) entry which is preliminary data.</text>
</comment>
<name>A0A9P8ANC8_9AGAR</name>
<proteinExistence type="predicted"/>